<dbReference type="SMART" id="SM00342">
    <property type="entry name" value="HTH_ARAC"/>
    <property type="match status" value="1"/>
</dbReference>
<feature type="transmembrane region" description="Helical" evidence="4">
    <location>
        <begin position="66"/>
        <end position="88"/>
    </location>
</feature>
<evidence type="ECO:0000259" key="5">
    <source>
        <dbReference type="PROSITE" id="PS01124"/>
    </source>
</evidence>
<evidence type="ECO:0000256" key="2">
    <source>
        <dbReference type="ARBA" id="ARBA00023125"/>
    </source>
</evidence>
<feature type="transmembrane region" description="Helical" evidence="4">
    <location>
        <begin position="6"/>
        <end position="25"/>
    </location>
</feature>
<feature type="domain" description="HTH araC/xylS-type" evidence="5">
    <location>
        <begin position="272"/>
        <end position="376"/>
    </location>
</feature>
<feature type="transmembrane region" description="Helical" evidence="4">
    <location>
        <begin position="37"/>
        <end position="54"/>
    </location>
</feature>
<evidence type="ECO:0000256" key="4">
    <source>
        <dbReference type="SAM" id="Phobius"/>
    </source>
</evidence>
<keyword evidence="2" id="KW-0238">DNA-binding</keyword>
<keyword evidence="7" id="KW-1185">Reference proteome</keyword>
<keyword evidence="4" id="KW-0812">Transmembrane</keyword>
<gene>
    <name evidence="6" type="ORF">KEM09_05055</name>
</gene>
<dbReference type="InterPro" id="IPR009057">
    <property type="entry name" value="Homeodomain-like_sf"/>
</dbReference>
<feature type="transmembrane region" description="Helical" evidence="4">
    <location>
        <begin position="216"/>
        <end position="236"/>
    </location>
</feature>
<dbReference type="EMBL" id="JAGUCN010000004">
    <property type="protein sequence ID" value="MBS2210754.1"/>
    <property type="molecule type" value="Genomic_DNA"/>
</dbReference>
<comment type="caution">
    <text evidence="6">The sequence shown here is derived from an EMBL/GenBank/DDBJ whole genome shotgun (WGS) entry which is preliminary data.</text>
</comment>
<feature type="transmembrane region" description="Helical" evidence="4">
    <location>
        <begin position="184"/>
        <end position="204"/>
    </location>
</feature>
<evidence type="ECO:0000313" key="7">
    <source>
        <dbReference type="Proteomes" id="UP000721861"/>
    </source>
</evidence>
<dbReference type="Gene3D" id="1.10.10.60">
    <property type="entry name" value="Homeodomain-like"/>
    <property type="match status" value="2"/>
</dbReference>
<evidence type="ECO:0000256" key="1">
    <source>
        <dbReference type="ARBA" id="ARBA00023015"/>
    </source>
</evidence>
<proteinExistence type="predicted"/>
<dbReference type="PROSITE" id="PS01124">
    <property type="entry name" value="HTH_ARAC_FAMILY_2"/>
    <property type="match status" value="1"/>
</dbReference>
<dbReference type="SUPFAM" id="SSF46689">
    <property type="entry name" value="Homeodomain-like"/>
    <property type="match status" value="1"/>
</dbReference>
<reference evidence="6 7" key="1">
    <citation type="journal article" date="2014" name="Int. J. Syst. Evol. Microbiol.">
        <title>Carboxylicivirga gen. nov. in the family Marinilabiliaceae with two novel species, Carboxylicivirga mesophila sp. nov. and Carboxylicivirga taeanensis sp. nov., and reclassification of Cytophaga fermentans as Saccharicrinis fermentans gen. nov., comb. nov.</title>
        <authorList>
            <person name="Yang S.H."/>
            <person name="Seo H.S."/>
            <person name="Woo J.H."/>
            <person name="Oh H.M."/>
            <person name="Jang H."/>
            <person name="Lee J.H."/>
            <person name="Kim S.J."/>
            <person name="Kwon K.K."/>
        </authorList>
    </citation>
    <scope>NUCLEOTIDE SEQUENCE [LARGE SCALE GENOMIC DNA]</scope>
    <source>
        <strain evidence="6 7">JCM 18290</strain>
    </source>
</reference>
<evidence type="ECO:0000313" key="6">
    <source>
        <dbReference type="EMBL" id="MBS2210754.1"/>
    </source>
</evidence>
<dbReference type="Proteomes" id="UP000721861">
    <property type="component" value="Unassembled WGS sequence"/>
</dbReference>
<sequence length="379" mass="44931">MEIGNLFNVVLLLGAVLSALLSFYLYFYPTRFFANKVLGLLAFSWALTVFGFMIQSPDFFSRYPHLYASLDVFALLFYPLMYIYLRTYLYDDTRTWKKNLVHLIPGLLYVVVFIPFFIQSSESKVQMILERSFPQWYISLQLFFNLLIVVQGIFYSILSLRKLHHFQYFRRVRLTRYQLGSLKWLKLFISLNILLWLCGTSGIIMEVLQVNIKIDLFAVFYLGLTILTIFLGVFTIKRPEFFAEEEDILKYITNKPVQQAFKEENTNRNDKELILNYFEEDKPYLKTDLKMQDLVNSTGLSYKRISEVFNVEFQKTFFDIVNEYRMRTAIELINSGYHRQHTLQHLAEQAGFNSKTTFNRIFKKQIGKTPTEYIQAHNL</sequence>
<dbReference type="Pfam" id="PF12833">
    <property type="entry name" value="HTH_18"/>
    <property type="match status" value="1"/>
</dbReference>
<feature type="transmembrane region" description="Helical" evidence="4">
    <location>
        <begin position="138"/>
        <end position="163"/>
    </location>
</feature>
<protein>
    <submittedName>
        <fullName evidence="6">Helix-turn-helix domain-containing protein</fullName>
    </submittedName>
</protein>
<dbReference type="PANTHER" id="PTHR43280:SF29">
    <property type="entry name" value="ARAC-FAMILY TRANSCRIPTIONAL REGULATOR"/>
    <property type="match status" value="1"/>
</dbReference>
<organism evidence="6 7">
    <name type="scientific">Carboxylicivirga mesophila</name>
    <dbReference type="NCBI Taxonomy" id="1166478"/>
    <lineage>
        <taxon>Bacteria</taxon>
        <taxon>Pseudomonadati</taxon>
        <taxon>Bacteroidota</taxon>
        <taxon>Bacteroidia</taxon>
        <taxon>Marinilabiliales</taxon>
        <taxon>Marinilabiliaceae</taxon>
        <taxon>Carboxylicivirga</taxon>
    </lineage>
</organism>
<evidence type="ECO:0000256" key="3">
    <source>
        <dbReference type="ARBA" id="ARBA00023163"/>
    </source>
</evidence>
<dbReference type="InterPro" id="IPR018060">
    <property type="entry name" value="HTH_AraC"/>
</dbReference>
<dbReference type="PANTHER" id="PTHR43280">
    <property type="entry name" value="ARAC-FAMILY TRANSCRIPTIONAL REGULATOR"/>
    <property type="match status" value="1"/>
</dbReference>
<keyword evidence="4" id="KW-1133">Transmembrane helix</keyword>
<keyword evidence="1" id="KW-0805">Transcription regulation</keyword>
<keyword evidence="3" id="KW-0804">Transcription</keyword>
<keyword evidence="4" id="KW-0472">Membrane</keyword>
<name>A0ABS5K725_9BACT</name>
<dbReference type="RefSeq" id="WP_212226358.1">
    <property type="nucleotide sequence ID" value="NZ_JAGUCN010000004.1"/>
</dbReference>
<accession>A0ABS5K725</accession>
<feature type="transmembrane region" description="Helical" evidence="4">
    <location>
        <begin position="100"/>
        <end position="118"/>
    </location>
</feature>